<keyword evidence="3" id="KW-1185">Reference proteome</keyword>
<protein>
    <submittedName>
        <fullName evidence="2">Uncharacterized protein</fullName>
    </submittedName>
</protein>
<gene>
    <name evidence="2" type="ORF">SAMN06295987_101398</name>
</gene>
<dbReference type="EMBL" id="FVZE01000001">
    <property type="protein sequence ID" value="SLJ86875.1"/>
    <property type="molecule type" value="Genomic_DNA"/>
</dbReference>
<organism evidence="2 3">
    <name type="scientific">Novosphingobium mathurense</name>
    <dbReference type="NCBI Taxonomy" id="428990"/>
    <lineage>
        <taxon>Bacteria</taxon>
        <taxon>Pseudomonadati</taxon>
        <taxon>Pseudomonadota</taxon>
        <taxon>Alphaproteobacteria</taxon>
        <taxon>Sphingomonadales</taxon>
        <taxon>Sphingomonadaceae</taxon>
        <taxon>Novosphingobium</taxon>
    </lineage>
</organism>
<proteinExistence type="predicted"/>
<dbReference type="AlphaFoldDB" id="A0A1U6GTL8"/>
<dbReference type="RefSeq" id="WP_079729308.1">
    <property type="nucleotide sequence ID" value="NZ_FVZE01000001.1"/>
</dbReference>
<reference evidence="3" key="1">
    <citation type="submission" date="2017-02" db="EMBL/GenBank/DDBJ databases">
        <authorList>
            <person name="Varghese N."/>
            <person name="Submissions S."/>
        </authorList>
    </citation>
    <scope>NUCLEOTIDE SEQUENCE [LARGE SCALE GENOMIC DNA]</scope>
    <source>
        <strain evidence="3">SM117</strain>
    </source>
</reference>
<accession>A0A1U6GTL8</accession>
<name>A0A1U6GTL8_9SPHN</name>
<dbReference type="STRING" id="428990.SAMN06295987_101398"/>
<evidence type="ECO:0000313" key="3">
    <source>
        <dbReference type="Proteomes" id="UP000190989"/>
    </source>
</evidence>
<feature type="coiled-coil region" evidence="1">
    <location>
        <begin position="18"/>
        <end position="45"/>
    </location>
</feature>
<keyword evidence="1" id="KW-0175">Coiled coil</keyword>
<sequence length="220" mass="23363">MDSEIMRQVAEAFETLDLTAENARIAELETERAEIKSAISRTEERYFKLAGALQAGGVPDGVAVADALLLDSDVQDAAEAGPGRAAMEAERDSLREGLRELRRRLDKIQPTINLAKDEAKMSAAEAAGPLIDALMAEARHAVAALPALYAAVYAVQTVTGAGTHNLRHLREALRAILGGDGLLPYLPPQSVPSDVLGALQRLVGKGAALQPRIVQTVPMP</sequence>
<evidence type="ECO:0000256" key="1">
    <source>
        <dbReference type="SAM" id="Coils"/>
    </source>
</evidence>
<dbReference type="Proteomes" id="UP000190989">
    <property type="component" value="Unassembled WGS sequence"/>
</dbReference>
<evidence type="ECO:0000313" key="2">
    <source>
        <dbReference type="EMBL" id="SLJ86875.1"/>
    </source>
</evidence>